<keyword evidence="2 5" id="KW-0812">Transmembrane</keyword>
<gene>
    <name evidence="8" type="ORF">MNEG_2582</name>
</gene>
<proteinExistence type="predicted"/>
<dbReference type="PANTHER" id="PTHR10984:SF82">
    <property type="entry name" value="ENDOPLASMIC RETICULUM VESICLE TRANSPORTER PROTEIN"/>
    <property type="match status" value="1"/>
</dbReference>
<dbReference type="InterPro" id="IPR039542">
    <property type="entry name" value="Erv_N"/>
</dbReference>
<dbReference type="InterPro" id="IPR012936">
    <property type="entry name" value="Erv_C"/>
</dbReference>
<evidence type="ECO:0000259" key="7">
    <source>
        <dbReference type="Pfam" id="PF13850"/>
    </source>
</evidence>
<feature type="transmembrane region" description="Helical" evidence="5">
    <location>
        <begin position="27"/>
        <end position="50"/>
    </location>
</feature>
<dbReference type="GO" id="GO:0030134">
    <property type="term" value="C:COPII-coated ER to Golgi transport vesicle"/>
    <property type="evidence" value="ECO:0007669"/>
    <property type="project" value="TreeGrafter"/>
</dbReference>
<dbReference type="Proteomes" id="UP000054498">
    <property type="component" value="Unassembled WGS sequence"/>
</dbReference>
<dbReference type="GeneID" id="25735460"/>
<dbReference type="KEGG" id="mng:MNEG_2582"/>
<dbReference type="GO" id="GO:0005783">
    <property type="term" value="C:endoplasmic reticulum"/>
    <property type="evidence" value="ECO:0007669"/>
    <property type="project" value="TreeGrafter"/>
</dbReference>
<dbReference type="InterPro" id="IPR045888">
    <property type="entry name" value="Erv"/>
</dbReference>
<evidence type="ECO:0000256" key="1">
    <source>
        <dbReference type="ARBA" id="ARBA00004370"/>
    </source>
</evidence>
<evidence type="ECO:0000256" key="2">
    <source>
        <dbReference type="ARBA" id="ARBA00022692"/>
    </source>
</evidence>
<comment type="subcellular location">
    <subcellularLocation>
        <location evidence="1">Membrane</location>
    </subcellularLocation>
</comment>
<reference evidence="8 9" key="1">
    <citation type="journal article" date="2013" name="BMC Genomics">
        <title>Reconstruction of the lipid metabolism for the microalga Monoraphidium neglectum from its genome sequence reveals characteristics suitable for biofuel production.</title>
        <authorList>
            <person name="Bogen C."/>
            <person name="Al-Dilaimi A."/>
            <person name="Albersmeier A."/>
            <person name="Wichmann J."/>
            <person name="Grundmann M."/>
            <person name="Rupp O."/>
            <person name="Lauersen K.J."/>
            <person name="Blifernez-Klassen O."/>
            <person name="Kalinowski J."/>
            <person name="Goesmann A."/>
            <person name="Mussgnug J.H."/>
            <person name="Kruse O."/>
        </authorList>
    </citation>
    <scope>NUCLEOTIDE SEQUENCE [LARGE SCALE GENOMIC DNA]</scope>
    <source>
        <strain evidence="8 9">SAG 48.87</strain>
    </source>
</reference>
<dbReference type="STRING" id="145388.A0A0D2K4J7"/>
<accession>A0A0D2K4J7</accession>
<keyword evidence="4 5" id="KW-0472">Membrane</keyword>
<feature type="transmembrane region" description="Helical" evidence="5">
    <location>
        <begin position="379"/>
        <end position="400"/>
    </location>
</feature>
<evidence type="ECO:0000259" key="6">
    <source>
        <dbReference type="Pfam" id="PF07970"/>
    </source>
</evidence>
<evidence type="ECO:0000256" key="3">
    <source>
        <dbReference type="ARBA" id="ARBA00022989"/>
    </source>
</evidence>
<dbReference type="RefSeq" id="XP_013904397.1">
    <property type="nucleotide sequence ID" value="XM_014048943.1"/>
</dbReference>
<keyword evidence="3 5" id="KW-1133">Transmembrane helix</keyword>
<dbReference type="PANTHER" id="PTHR10984">
    <property type="entry name" value="ENDOPLASMIC RETICULUM-GOLGI INTERMEDIATE COMPARTMENT PROTEIN"/>
    <property type="match status" value="1"/>
</dbReference>
<feature type="domain" description="Endoplasmic reticulum vesicle transporter N-terminal" evidence="7">
    <location>
        <begin position="14"/>
        <end position="103"/>
    </location>
</feature>
<evidence type="ECO:0000313" key="8">
    <source>
        <dbReference type="EMBL" id="KIZ05378.1"/>
    </source>
</evidence>
<evidence type="ECO:0000313" key="9">
    <source>
        <dbReference type="Proteomes" id="UP000054498"/>
    </source>
</evidence>
<dbReference type="EMBL" id="KK100515">
    <property type="protein sequence ID" value="KIZ05378.1"/>
    <property type="molecule type" value="Genomic_DNA"/>
</dbReference>
<dbReference type="GO" id="GO:0016020">
    <property type="term" value="C:membrane"/>
    <property type="evidence" value="ECO:0007669"/>
    <property type="project" value="UniProtKB-SubCell"/>
</dbReference>
<evidence type="ECO:0000256" key="4">
    <source>
        <dbReference type="ARBA" id="ARBA00023136"/>
    </source>
</evidence>
<dbReference type="OrthoDB" id="270930at2759"/>
<name>A0A0D2K4J7_9CHLO</name>
<protein>
    <submittedName>
        <fullName evidence="8">Endoplasmic reticulum-Golgi intermediate compartment protein 3</fullName>
    </submittedName>
</protein>
<dbReference type="Pfam" id="PF07970">
    <property type="entry name" value="COPIIcoated_ERV"/>
    <property type="match status" value="1"/>
</dbReference>
<keyword evidence="9" id="KW-1185">Reference proteome</keyword>
<dbReference type="AlphaFoldDB" id="A0A0D2K4J7"/>
<dbReference type="Pfam" id="PF13850">
    <property type="entry name" value="ERGIC_N"/>
    <property type="match status" value="1"/>
</dbReference>
<organism evidence="8 9">
    <name type="scientific">Monoraphidium neglectum</name>
    <dbReference type="NCBI Taxonomy" id="145388"/>
    <lineage>
        <taxon>Eukaryota</taxon>
        <taxon>Viridiplantae</taxon>
        <taxon>Chlorophyta</taxon>
        <taxon>core chlorophytes</taxon>
        <taxon>Chlorophyceae</taxon>
        <taxon>CS clade</taxon>
        <taxon>Sphaeropleales</taxon>
        <taxon>Selenastraceae</taxon>
        <taxon>Monoraphidium</taxon>
    </lineage>
</organism>
<evidence type="ECO:0000256" key="5">
    <source>
        <dbReference type="SAM" id="Phobius"/>
    </source>
</evidence>
<feature type="domain" description="Endoplasmic reticulum vesicle transporter C-terminal" evidence="6">
    <location>
        <begin position="150"/>
        <end position="401"/>
    </location>
</feature>
<sequence length="421" mass="45684">MAGGKAPQGALGALRALDMFPKVNEDFFQKTTSGGVITVVAYSFMMLLFLTETRLYLATHTTHELVVDSSRGETISIDVDVTFPRMPCAWLSLDAMDVSGEMHLDVEHDVYKQRLSKAGVPVSDAERHVLAPSAVAPLNDTNGTVACGTCYGAEDKDHPCCNTCDDVREAYQRKGWVMLKLADVTQCAHDGYLEAIKAQEGEGCRMWGRLDVNKVAGNFHFAAGRSFQQGSVHIHDMAPFADKTLDFTHTVKRLSFGPQYPGMRNPLDGAASVTPPPDVSKGRLIGGSKLATPEAKAAQAAGNGPKTGMYQYFLKVVPTVYVDSSNKTLVSNQYSVTEHFRENGATASGPASGRTLPGVFFFYDLSPIKVHIRQQRSSFLHYLTNLCAIVGGVFAVSGLLDGAVHHGERIIRKKIAMGKYT</sequence>